<keyword evidence="1" id="KW-0732">Signal</keyword>
<sequence>MWLLFSLTLTWTVLTRKESLKLWSLTLMLQVCQVVRDKTIRKNLSTTILYRKLCMYFSLYYYFKNRCICTIQWCINMLQTLTTSIIIKTNVLFVFIYVAGVSRDD</sequence>
<accession>A0A8D8W6R9</accession>
<protein>
    <recommendedName>
        <fullName evidence="3">Secreted protein</fullName>
    </recommendedName>
</protein>
<feature type="signal peptide" evidence="1">
    <location>
        <begin position="1"/>
        <end position="15"/>
    </location>
</feature>
<organism evidence="2">
    <name type="scientific">Cacopsylla melanoneura</name>
    <dbReference type="NCBI Taxonomy" id="428564"/>
    <lineage>
        <taxon>Eukaryota</taxon>
        <taxon>Metazoa</taxon>
        <taxon>Ecdysozoa</taxon>
        <taxon>Arthropoda</taxon>
        <taxon>Hexapoda</taxon>
        <taxon>Insecta</taxon>
        <taxon>Pterygota</taxon>
        <taxon>Neoptera</taxon>
        <taxon>Paraneoptera</taxon>
        <taxon>Hemiptera</taxon>
        <taxon>Sternorrhyncha</taxon>
        <taxon>Psylloidea</taxon>
        <taxon>Psyllidae</taxon>
        <taxon>Psyllinae</taxon>
        <taxon>Cacopsylla</taxon>
    </lineage>
</organism>
<evidence type="ECO:0000313" key="2">
    <source>
        <dbReference type="EMBL" id="CAG6646849.1"/>
    </source>
</evidence>
<name>A0A8D8W6R9_9HEMI</name>
<proteinExistence type="predicted"/>
<dbReference type="EMBL" id="HBUF01144069">
    <property type="protein sequence ID" value="CAG6646846.1"/>
    <property type="molecule type" value="Transcribed_RNA"/>
</dbReference>
<evidence type="ECO:0008006" key="3">
    <source>
        <dbReference type="Google" id="ProtNLM"/>
    </source>
</evidence>
<feature type="chain" id="PRO_5036428801" description="Secreted protein" evidence="1">
    <location>
        <begin position="16"/>
        <end position="105"/>
    </location>
</feature>
<reference evidence="2" key="1">
    <citation type="submission" date="2021-05" db="EMBL/GenBank/DDBJ databases">
        <authorList>
            <person name="Alioto T."/>
            <person name="Alioto T."/>
            <person name="Gomez Garrido J."/>
        </authorList>
    </citation>
    <scope>NUCLEOTIDE SEQUENCE</scope>
</reference>
<evidence type="ECO:0000256" key="1">
    <source>
        <dbReference type="SAM" id="SignalP"/>
    </source>
</evidence>
<dbReference type="EMBL" id="HBUF01144071">
    <property type="protein sequence ID" value="CAG6646849.1"/>
    <property type="molecule type" value="Transcribed_RNA"/>
</dbReference>
<dbReference type="AlphaFoldDB" id="A0A8D8W6R9"/>